<evidence type="ECO:0000259" key="7">
    <source>
        <dbReference type="PROSITE" id="PS50011"/>
    </source>
</evidence>
<dbReference type="InterPro" id="IPR000719">
    <property type="entry name" value="Prot_kinase_dom"/>
</dbReference>
<evidence type="ECO:0000256" key="2">
    <source>
        <dbReference type="ARBA" id="ARBA00022741"/>
    </source>
</evidence>
<dbReference type="PROSITE" id="PS00107">
    <property type="entry name" value="PROTEIN_KINASE_ATP"/>
    <property type="match status" value="1"/>
</dbReference>
<keyword evidence="6" id="KW-0812">Transmembrane</keyword>
<keyword evidence="1" id="KW-0808">Transferase</keyword>
<keyword evidence="2 5" id="KW-0547">Nucleotide-binding</keyword>
<comment type="caution">
    <text evidence="8">The sequence shown here is derived from an EMBL/GenBank/DDBJ whole genome shotgun (WGS) entry which is preliminary data.</text>
</comment>
<keyword evidence="3" id="KW-0418">Kinase</keyword>
<reference evidence="8" key="1">
    <citation type="submission" date="2021-01" db="EMBL/GenBank/DDBJ databases">
        <title>Whole genome shotgun sequence of Spirilliplanes yamanashiensis NBRC 15828.</title>
        <authorList>
            <person name="Komaki H."/>
            <person name="Tamura T."/>
        </authorList>
    </citation>
    <scope>NUCLEOTIDE SEQUENCE</scope>
    <source>
        <strain evidence="8">NBRC 15828</strain>
    </source>
</reference>
<dbReference type="Proteomes" id="UP000652013">
    <property type="component" value="Unassembled WGS sequence"/>
</dbReference>
<dbReference type="PANTHER" id="PTHR43289:SF34">
    <property type="entry name" value="SERINE_THREONINE-PROTEIN KINASE YBDM-RELATED"/>
    <property type="match status" value="1"/>
</dbReference>
<evidence type="ECO:0000256" key="6">
    <source>
        <dbReference type="SAM" id="Phobius"/>
    </source>
</evidence>
<evidence type="ECO:0000256" key="5">
    <source>
        <dbReference type="PROSITE-ProRule" id="PRU10141"/>
    </source>
</evidence>
<evidence type="ECO:0000313" key="8">
    <source>
        <dbReference type="EMBL" id="GIJ04033.1"/>
    </source>
</evidence>
<keyword evidence="6" id="KW-1133">Transmembrane helix</keyword>
<gene>
    <name evidence="8" type="ORF">Sya03_33850</name>
</gene>
<name>A0A8J4DK86_9ACTN</name>
<evidence type="ECO:0000256" key="3">
    <source>
        <dbReference type="ARBA" id="ARBA00022777"/>
    </source>
</evidence>
<dbReference type="GO" id="GO:0004674">
    <property type="term" value="F:protein serine/threonine kinase activity"/>
    <property type="evidence" value="ECO:0007669"/>
    <property type="project" value="TreeGrafter"/>
</dbReference>
<dbReference type="PROSITE" id="PS00108">
    <property type="entry name" value="PROTEIN_KINASE_ST"/>
    <property type="match status" value="1"/>
</dbReference>
<dbReference type="InterPro" id="IPR011009">
    <property type="entry name" value="Kinase-like_dom_sf"/>
</dbReference>
<keyword evidence="6" id="KW-0472">Membrane</keyword>
<feature type="binding site" evidence="5">
    <location>
        <position position="51"/>
    </location>
    <ligand>
        <name>ATP</name>
        <dbReference type="ChEBI" id="CHEBI:30616"/>
    </ligand>
</feature>
<dbReference type="InterPro" id="IPR008271">
    <property type="entry name" value="Ser/Thr_kinase_AS"/>
</dbReference>
<dbReference type="Pfam" id="PF00069">
    <property type="entry name" value="Pkinase"/>
    <property type="match status" value="1"/>
</dbReference>
<proteinExistence type="predicted"/>
<evidence type="ECO:0000256" key="4">
    <source>
        <dbReference type="ARBA" id="ARBA00022840"/>
    </source>
</evidence>
<feature type="transmembrane region" description="Helical" evidence="6">
    <location>
        <begin position="310"/>
        <end position="337"/>
    </location>
</feature>
<dbReference type="PANTHER" id="PTHR43289">
    <property type="entry name" value="MITOGEN-ACTIVATED PROTEIN KINASE KINASE KINASE 20-RELATED"/>
    <property type="match status" value="1"/>
</dbReference>
<keyword evidence="9" id="KW-1185">Reference proteome</keyword>
<protein>
    <recommendedName>
        <fullName evidence="7">Protein kinase domain-containing protein</fullName>
    </recommendedName>
</protein>
<dbReference type="InterPro" id="IPR017441">
    <property type="entry name" value="Protein_kinase_ATP_BS"/>
</dbReference>
<keyword evidence="4 5" id="KW-0067">ATP-binding</keyword>
<dbReference type="EMBL" id="BOOY01000026">
    <property type="protein sequence ID" value="GIJ04033.1"/>
    <property type="molecule type" value="Genomic_DNA"/>
</dbReference>
<sequence>MTDHVGGRVADLLPADPPAVGPYTLAGRLGQGGMGTVYLGHDESGRRVAVKVVRGDLAAEPEFRQRFRSEVLRARQVPPFCTAEVLDSDAESDTPYLVVEYVDGPTLADAVEADGPLRAGNLHALAIGVATALVAIHGAGVLHRDLKPRNVLLAPGSPKVIDFGIARAVDAVSRLTKPHQVLGTVPYMAPERFDPQLTVDRPADVFAWGAVIAFAGTGREAFRGDSLASTAGMILTEEPDLDGLAEPLRGLVRAALAKDPRDRPTARGLLERLLALDGPGNDTTAVLDPQLRAAVAAVAAAERPRGRRALAVAGTGVGIGLAVGALALAAALAGLFWPDGPDRIVATPPSAAPSSAPAGPTADALAGEWIGELRQSFGGGEPVRLTLPAAGRRGTVAYPRLGCAGEVVVAERSRDRVVLTERITSGRCTPHGRIVLWPTGPSTMLLDYEAGNGAYTASAALTRG</sequence>
<dbReference type="GO" id="GO:0005524">
    <property type="term" value="F:ATP binding"/>
    <property type="evidence" value="ECO:0007669"/>
    <property type="project" value="UniProtKB-UniRule"/>
</dbReference>
<dbReference type="RefSeq" id="WP_203939292.1">
    <property type="nucleotide sequence ID" value="NZ_BAAAGJ010000002.1"/>
</dbReference>
<evidence type="ECO:0000256" key="1">
    <source>
        <dbReference type="ARBA" id="ARBA00022679"/>
    </source>
</evidence>
<dbReference type="CDD" id="cd14014">
    <property type="entry name" value="STKc_PknB_like"/>
    <property type="match status" value="1"/>
</dbReference>
<dbReference type="AlphaFoldDB" id="A0A8J4DK86"/>
<organism evidence="8 9">
    <name type="scientific">Spirilliplanes yamanashiensis</name>
    <dbReference type="NCBI Taxonomy" id="42233"/>
    <lineage>
        <taxon>Bacteria</taxon>
        <taxon>Bacillati</taxon>
        <taxon>Actinomycetota</taxon>
        <taxon>Actinomycetes</taxon>
        <taxon>Micromonosporales</taxon>
        <taxon>Micromonosporaceae</taxon>
        <taxon>Spirilliplanes</taxon>
    </lineage>
</organism>
<dbReference type="Gene3D" id="3.30.200.20">
    <property type="entry name" value="Phosphorylase Kinase, domain 1"/>
    <property type="match status" value="1"/>
</dbReference>
<dbReference type="SUPFAM" id="SSF56112">
    <property type="entry name" value="Protein kinase-like (PK-like)"/>
    <property type="match status" value="1"/>
</dbReference>
<dbReference type="SMART" id="SM00220">
    <property type="entry name" value="S_TKc"/>
    <property type="match status" value="1"/>
</dbReference>
<accession>A0A8J4DK86</accession>
<evidence type="ECO:0000313" key="9">
    <source>
        <dbReference type="Proteomes" id="UP000652013"/>
    </source>
</evidence>
<dbReference type="Gene3D" id="1.10.510.10">
    <property type="entry name" value="Transferase(Phosphotransferase) domain 1"/>
    <property type="match status" value="1"/>
</dbReference>
<feature type="domain" description="Protein kinase" evidence="7">
    <location>
        <begin position="23"/>
        <end position="276"/>
    </location>
</feature>
<dbReference type="PROSITE" id="PS50011">
    <property type="entry name" value="PROTEIN_KINASE_DOM"/>
    <property type="match status" value="1"/>
</dbReference>